<evidence type="ECO:0000313" key="2">
    <source>
        <dbReference type="Proteomes" id="UP000277212"/>
    </source>
</evidence>
<proteinExistence type="predicted"/>
<dbReference type="STRING" id="2010991.A0A3M2SDY9"/>
<protein>
    <submittedName>
        <fullName evidence="1">Uncharacterized protein</fullName>
    </submittedName>
</protein>
<accession>A0A3M2SDY9</accession>
<dbReference type="EMBL" id="NKUJ01000064">
    <property type="protein sequence ID" value="RMJ15435.1"/>
    <property type="molecule type" value="Genomic_DNA"/>
</dbReference>
<keyword evidence="2" id="KW-1185">Reference proteome</keyword>
<organism evidence="1 2">
    <name type="scientific">Fusarium kuroshium</name>
    <dbReference type="NCBI Taxonomy" id="2010991"/>
    <lineage>
        <taxon>Eukaryota</taxon>
        <taxon>Fungi</taxon>
        <taxon>Dikarya</taxon>
        <taxon>Ascomycota</taxon>
        <taxon>Pezizomycotina</taxon>
        <taxon>Sordariomycetes</taxon>
        <taxon>Hypocreomycetidae</taxon>
        <taxon>Hypocreales</taxon>
        <taxon>Nectriaceae</taxon>
        <taxon>Fusarium</taxon>
        <taxon>Fusarium solani species complex</taxon>
    </lineage>
</organism>
<dbReference type="Proteomes" id="UP000277212">
    <property type="component" value="Unassembled WGS sequence"/>
</dbReference>
<gene>
    <name evidence="1" type="ORF">CDV36_004895</name>
</gene>
<sequence length="70" mass="8141">MVFRHSASQKWYFIDQQVPTDAWIFKIMDSQSLIDPNVAEFSAHTSFFEEDEALAGCVRESVEFRAYIFG</sequence>
<reference evidence="1 2" key="1">
    <citation type="submission" date="2017-06" db="EMBL/GenBank/DDBJ databases">
        <title>Comparative genomic analysis of Ambrosia Fusariam Clade fungi.</title>
        <authorList>
            <person name="Stajich J.E."/>
            <person name="Carrillo J."/>
            <person name="Kijimoto T."/>
            <person name="Eskalen A."/>
            <person name="O'Donnell K."/>
            <person name="Kasson M."/>
        </authorList>
    </citation>
    <scope>NUCLEOTIDE SEQUENCE [LARGE SCALE GENOMIC DNA]</scope>
    <source>
        <strain evidence="1">UCR3666</strain>
    </source>
</reference>
<dbReference type="OrthoDB" id="412788at2759"/>
<dbReference type="AlphaFoldDB" id="A0A3M2SDY9"/>
<name>A0A3M2SDY9_9HYPO</name>
<comment type="caution">
    <text evidence="1">The sequence shown here is derived from an EMBL/GenBank/DDBJ whole genome shotgun (WGS) entry which is preliminary data.</text>
</comment>
<evidence type="ECO:0000313" key="1">
    <source>
        <dbReference type="EMBL" id="RMJ15435.1"/>
    </source>
</evidence>